<dbReference type="EMBL" id="MU839834">
    <property type="protein sequence ID" value="KAK1755045.1"/>
    <property type="molecule type" value="Genomic_DNA"/>
</dbReference>
<dbReference type="Proteomes" id="UP001239445">
    <property type="component" value="Unassembled WGS sequence"/>
</dbReference>
<dbReference type="AlphaFoldDB" id="A0AAJ0BB53"/>
<gene>
    <name evidence="2" type="ORF">QBC47DRAFT_382593</name>
</gene>
<name>A0AAJ0BB53_9PEZI</name>
<reference evidence="2" key="1">
    <citation type="submission" date="2023-06" db="EMBL/GenBank/DDBJ databases">
        <title>Genome-scale phylogeny and comparative genomics of the fungal order Sordariales.</title>
        <authorList>
            <consortium name="Lawrence Berkeley National Laboratory"/>
            <person name="Hensen N."/>
            <person name="Bonometti L."/>
            <person name="Westerberg I."/>
            <person name="Brannstrom I.O."/>
            <person name="Guillou S."/>
            <person name="Cros-Aarteil S."/>
            <person name="Calhoun S."/>
            <person name="Haridas S."/>
            <person name="Kuo A."/>
            <person name="Mondo S."/>
            <person name="Pangilinan J."/>
            <person name="Riley R."/>
            <person name="Labutti K."/>
            <person name="Andreopoulos B."/>
            <person name="Lipzen A."/>
            <person name="Chen C."/>
            <person name="Yanf M."/>
            <person name="Daum C."/>
            <person name="Ng V."/>
            <person name="Clum A."/>
            <person name="Steindorff A."/>
            <person name="Ohm R."/>
            <person name="Martin F."/>
            <person name="Silar P."/>
            <person name="Natvig D."/>
            <person name="Lalanne C."/>
            <person name="Gautier V."/>
            <person name="Ament-Velasquez S.L."/>
            <person name="Kruys A."/>
            <person name="Hutchinson M.I."/>
            <person name="Powell A.J."/>
            <person name="Barry K."/>
            <person name="Miller A.N."/>
            <person name="Grigoriev I.V."/>
            <person name="Debuchy R."/>
            <person name="Gladieux P."/>
            <person name="Thoren M.H."/>
            <person name="Johannesson H."/>
        </authorList>
    </citation>
    <scope>NUCLEOTIDE SEQUENCE</scope>
    <source>
        <strain evidence="2">PSN4</strain>
    </source>
</reference>
<accession>A0AAJ0BB53</accession>
<keyword evidence="3" id="KW-1185">Reference proteome</keyword>
<feature type="compositionally biased region" description="Basic and acidic residues" evidence="1">
    <location>
        <begin position="189"/>
        <end position="201"/>
    </location>
</feature>
<evidence type="ECO:0000313" key="3">
    <source>
        <dbReference type="Proteomes" id="UP001239445"/>
    </source>
</evidence>
<feature type="region of interest" description="Disordered" evidence="1">
    <location>
        <begin position="127"/>
        <end position="209"/>
    </location>
</feature>
<organism evidence="2 3">
    <name type="scientific">Echria macrotheca</name>
    <dbReference type="NCBI Taxonomy" id="438768"/>
    <lineage>
        <taxon>Eukaryota</taxon>
        <taxon>Fungi</taxon>
        <taxon>Dikarya</taxon>
        <taxon>Ascomycota</taxon>
        <taxon>Pezizomycotina</taxon>
        <taxon>Sordariomycetes</taxon>
        <taxon>Sordariomycetidae</taxon>
        <taxon>Sordariales</taxon>
        <taxon>Schizotheciaceae</taxon>
        <taxon>Echria</taxon>
    </lineage>
</organism>
<evidence type="ECO:0000256" key="1">
    <source>
        <dbReference type="SAM" id="MobiDB-lite"/>
    </source>
</evidence>
<protein>
    <submittedName>
        <fullName evidence="2">Uncharacterized protein</fullName>
    </submittedName>
</protein>
<feature type="region of interest" description="Disordered" evidence="1">
    <location>
        <begin position="1"/>
        <end position="98"/>
    </location>
</feature>
<comment type="caution">
    <text evidence="2">The sequence shown here is derived from an EMBL/GenBank/DDBJ whole genome shotgun (WGS) entry which is preliminary data.</text>
</comment>
<feature type="compositionally biased region" description="Gly residues" evidence="1">
    <location>
        <begin position="173"/>
        <end position="182"/>
    </location>
</feature>
<feature type="compositionally biased region" description="Gly residues" evidence="1">
    <location>
        <begin position="152"/>
        <end position="163"/>
    </location>
</feature>
<proteinExistence type="predicted"/>
<sequence>MHRQAVQTALGRGSLATESPRLASSLAARCQRGRRQPFSTSTAVRSNDDNNGDGNKPSSSRERSQAAASAISKLTGKPRSPPRAASGVVRKTPSGGIDARALGDMIRSIPVDATKVVSLRNLRGPIGGMRAAPTTKRGLDPQPIRSRFPQRIGGGPPGAGPTGGARPPMRARTGGGGGPGGRRGPKRRGGGEKKDGAEGRGSKMQWSAEEKSILDRLDQGEVVEYRPRVTLKDLSGYGAAAATDAPLGKVESVIRAMRILGGGAAFNSDLSPTADYHGLHTRYVHEKKPIFFNSAEEKGWVRWAWKTGRRYDHTMKYARAGLRNAIVDAVVKGKYEMTTSFVDTRDAMGAITSYQSQTFSYKPSDSKAFLKKVEALLPANARP</sequence>
<evidence type="ECO:0000313" key="2">
    <source>
        <dbReference type="EMBL" id="KAK1755045.1"/>
    </source>
</evidence>